<sequence length="104" mass="11285">MMRGAAGIVGGGIYFAASEQATRGKAHHRGCIIEARVFLGRTLTVPAAQSGQYTHTSLKAQGYDSVHLTGMGTGDEYIVFNWAQVKPRKIRDMASGRQIPIKHK</sequence>
<dbReference type="EMBL" id="CDMY01000718">
    <property type="protein sequence ID" value="CEM31397.1"/>
    <property type="molecule type" value="Genomic_DNA"/>
</dbReference>
<dbReference type="OrthoDB" id="410530at2759"/>
<evidence type="ECO:0000313" key="2">
    <source>
        <dbReference type="Proteomes" id="UP000041254"/>
    </source>
</evidence>
<name>A0A0G4GMG9_VITBC</name>
<dbReference type="Gene3D" id="3.90.228.10">
    <property type="match status" value="1"/>
</dbReference>
<dbReference type="PhylomeDB" id="A0A0G4GMG9"/>
<dbReference type="InParanoid" id="A0A0G4GMG9"/>
<reference evidence="1 2" key="1">
    <citation type="submission" date="2014-11" db="EMBL/GenBank/DDBJ databases">
        <authorList>
            <person name="Zhu J."/>
            <person name="Qi W."/>
            <person name="Song R."/>
        </authorList>
    </citation>
    <scope>NUCLEOTIDE SEQUENCE [LARGE SCALE GENOMIC DNA]</scope>
</reference>
<dbReference type="AlphaFoldDB" id="A0A0G4GMG9"/>
<gene>
    <name evidence="1" type="ORF">Vbra_10149</name>
</gene>
<dbReference type="VEuPathDB" id="CryptoDB:Vbra_10149"/>
<dbReference type="Proteomes" id="UP000041254">
    <property type="component" value="Unassembled WGS sequence"/>
</dbReference>
<proteinExistence type="predicted"/>
<keyword evidence="2" id="KW-1185">Reference proteome</keyword>
<accession>A0A0G4GMG9</accession>
<organism evidence="1 2">
    <name type="scientific">Vitrella brassicaformis (strain CCMP3155)</name>
    <dbReference type="NCBI Taxonomy" id="1169540"/>
    <lineage>
        <taxon>Eukaryota</taxon>
        <taxon>Sar</taxon>
        <taxon>Alveolata</taxon>
        <taxon>Colpodellida</taxon>
        <taxon>Vitrellaceae</taxon>
        <taxon>Vitrella</taxon>
    </lineage>
</organism>
<protein>
    <recommendedName>
        <fullName evidence="3">PARP catalytic domain-containing protein</fullName>
    </recommendedName>
</protein>
<evidence type="ECO:0000313" key="1">
    <source>
        <dbReference type="EMBL" id="CEM31397.1"/>
    </source>
</evidence>
<dbReference type="SUPFAM" id="SSF56399">
    <property type="entry name" value="ADP-ribosylation"/>
    <property type="match status" value="1"/>
</dbReference>
<evidence type="ECO:0008006" key="3">
    <source>
        <dbReference type="Google" id="ProtNLM"/>
    </source>
</evidence>